<keyword evidence="1" id="KW-1133">Transmembrane helix</keyword>
<organism evidence="4 5">
    <name type="scientific">Cryptosporangium phraense</name>
    <dbReference type="NCBI Taxonomy" id="2593070"/>
    <lineage>
        <taxon>Bacteria</taxon>
        <taxon>Bacillati</taxon>
        <taxon>Actinomycetota</taxon>
        <taxon>Actinomycetes</taxon>
        <taxon>Cryptosporangiales</taxon>
        <taxon>Cryptosporangiaceae</taxon>
        <taxon>Cryptosporangium</taxon>
    </lineage>
</organism>
<dbReference type="InterPro" id="IPR035919">
    <property type="entry name" value="EAL_sf"/>
</dbReference>
<feature type="transmembrane region" description="Helical" evidence="1">
    <location>
        <begin position="163"/>
        <end position="183"/>
    </location>
</feature>
<dbReference type="PROSITE" id="PS50887">
    <property type="entry name" value="GGDEF"/>
    <property type="match status" value="1"/>
</dbReference>
<feature type="transmembrane region" description="Helical" evidence="1">
    <location>
        <begin position="65"/>
        <end position="83"/>
    </location>
</feature>
<dbReference type="AlphaFoldDB" id="A0A545AWG0"/>
<feature type="transmembrane region" description="Helical" evidence="1">
    <location>
        <begin position="293"/>
        <end position="314"/>
    </location>
</feature>
<reference evidence="4 5" key="1">
    <citation type="submission" date="2019-07" db="EMBL/GenBank/DDBJ databases">
        <title>Cryptosporangium phraense sp. nov., isolated from plant litter.</title>
        <authorList>
            <person name="Suriyachadkun C."/>
        </authorList>
    </citation>
    <scope>NUCLEOTIDE SEQUENCE [LARGE SCALE GENOMIC DNA]</scope>
    <source>
        <strain evidence="4 5">A-T 5661</strain>
    </source>
</reference>
<dbReference type="InterPro" id="IPR000160">
    <property type="entry name" value="GGDEF_dom"/>
</dbReference>
<keyword evidence="5" id="KW-1185">Reference proteome</keyword>
<gene>
    <name evidence="4" type="ORF">FL583_08035</name>
</gene>
<feature type="transmembrane region" description="Helical" evidence="1">
    <location>
        <begin position="230"/>
        <end position="251"/>
    </location>
</feature>
<accession>A0A545AWG0</accession>
<feature type="domain" description="GGDEF" evidence="3">
    <location>
        <begin position="381"/>
        <end position="512"/>
    </location>
</feature>
<protein>
    <submittedName>
        <fullName evidence="4">EAL domain-containing protein</fullName>
    </submittedName>
</protein>
<evidence type="ECO:0000259" key="3">
    <source>
        <dbReference type="PROSITE" id="PS50887"/>
    </source>
</evidence>
<dbReference type="SUPFAM" id="SSF141868">
    <property type="entry name" value="EAL domain-like"/>
    <property type="match status" value="1"/>
</dbReference>
<dbReference type="PROSITE" id="PS50883">
    <property type="entry name" value="EAL"/>
    <property type="match status" value="1"/>
</dbReference>
<keyword evidence="1" id="KW-0472">Membrane</keyword>
<dbReference type="RefSeq" id="WP_142703873.1">
    <property type="nucleotide sequence ID" value="NZ_VIRS01000004.1"/>
</dbReference>
<feature type="transmembrane region" description="Helical" evidence="1">
    <location>
        <begin position="14"/>
        <end position="33"/>
    </location>
</feature>
<evidence type="ECO:0000256" key="1">
    <source>
        <dbReference type="SAM" id="Phobius"/>
    </source>
</evidence>
<dbReference type="EMBL" id="VIRS01000004">
    <property type="protein sequence ID" value="TQS45663.1"/>
    <property type="molecule type" value="Genomic_DNA"/>
</dbReference>
<dbReference type="SUPFAM" id="SSF55073">
    <property type="entry name" value="Nucleotide cyclase"/>
    <property type="match status" value="1"/>
</dbReference>
<dbReference type="PANTHER" id="PTHR33121:SF70">
    <property type="entry name" value="SIGNALING PROTEIN YKOW"/>
    <property type="match status" value="1"/>
</dbReference>
<feature type="transmembrane region" description="Helical" evidence="1">
    <location>
        <begin position="39"/>
        <end position="58"/>
    </location>
</feature>
<dbReference type="InterPro" id="IPR043128">
    <property type="entry name" value="Rev_trsase/Diguanyl_cyclase"/>
</dbReference>
<dbReference type="InterPro" id="IPR050706">
    <property type="entry name" value="Cyclic-di-GMP_PDE-like"/>
</dbReference>
<proteinExistence type="predicted"/>
<name>A0A545AWG0_9ACTN</name>
<comment type="caution">
    <text evidence="4">The sequence shown here is derived from an EMBL/GenBank/DDBJ whole genome shotgun (WGS) entry which is preliminary data.</text>
</comment>
<dbReference type="SMART" id="SM00052">
    <property type="entry name" value="EAL"/>
    <property type="match status" value="1"/>
</dbReference>
<dbReference type="InterPro" id="IPR001633">
    <property type="entry name" value="EAL_dom"/>
</dbReference>
<dbReference type="Gene3D" id="3.20.20.450">
    <property type="entry name" value="EAL domain"/>
    <property type="match status" value="1"/>
</dbReference>
<dbReference type="Gene3D" id="3.30.70.270">
    <property type="match status" value="1"/>
</dbReference>
<feature type="transmembrane region" description="Helical" evidence="1">
    <location>
        <begin position="195"/>
        <end position="218"/>
    </location>
</feature>
<dbReference type="OrthoDB" id="3274397at2"/>
<sequence>MLRETILRDNPQHWWRWFLLGGLSAIAVVNLAPPDARPLLCSLAELATIAGLAAGIRINRPPQRLSWLIVLIAVTLLTGTKLLQRVDVLFGLPVPLPPAAVDWLFLAVYLLLAAALGVLPLHGRHRTKLTNATEVGILACTVVVLAWSGVIDPVLDAFADDGVVAVTASLLPMLGLLMVTTTARRVLTAGMRTPSGVLTVLALISLLAGDTIGMATRLDNGATFGASPSMLGWLIGTLLLATAALHPSAAVDPAPTESPSRGVVAHGYVLLILVGPIATAISLLRELHQPARLMALDVVVPLAATTVTAVLLVFRLTAVARVAEQRATTLDARTAALEIALGEQMTLRRELSHQATHDPLTGLPNRALFGDSVESALGAGQPATLLLFDLDGFKDVNDRYGHEVGDELLVALSERVQGVVAPPHLLARLGGDEFAVLLRDTDHETSVRYAEAILAAVRRPFRVCPYQLYTAASLGLRPLEDEVGTARLLGDADLALYAAKEAGRDQFVCYDPQLRTRHLAQARMVDRLREALDEDQFSVFYQPVVDLQTGRWVGVEALARWESFSPDQFIPAAEDSGLIVALGTWVLRQACRDAAAWHRDHGTRVAVNVSVHQLREANFTVVVESALADSGLPPSALTLEITESVLLGTGMPRAITHLAELRRAGVRVAIDDFGTGFSSLAYLQELPIDTIKIDRAFVPCAQPGDARQFALVRTIVQLARGFRLGTVVEGIETSWQSRVLRLLGCQLGQGYYYSKPIPAAAMTAELAPQSAPA</sequence>
<dbReference type="CDD" id="cd01949">
    <property type="entry name" value="GGDEF"/>
    <property type="match status" value="1"/>
</dbReference>
<dbReference type="NCBIfam" id="TIGR00254">
    <property type="entry name" value="GGDEF"/>
    <property type="match status" value="1"/>
</dbReference>
<dbReference type="CDD" id="cd01948">
    <property type="entry name" value="EAL"/>
    <property type="match status" value="1"/>
</dbReference>
<feature type="domain" description="EAL" evidence="2">
    <location>
        <begin position="521"/>
        <end position="770"/>
    </location>
</feature>
<keyword evidence="1" id="KW-0812">Transmembrane</keyword>
<feature type="transmembrane region" description="Helical" evidence="1">
    <location>
        <begin position="263"/>
        <end position="281"/>
    </location>
</feature>
<evidence type="ECO:0000313" key="5">
    <source>
        <dbReference type="Proteomes" id="UP000317982"/>
    </source>
</evidence>
<feature type="transmembrane region" description="Helical" evidence="1">
    <location>
        <begin position="103"/>
        <end position="121"/>
    </location>
</feature>
<dbReference type="PANTHER" id="PTHR33121">
    <property type="entry name" value="CYCLIC DI-GMP PHOSPHODIESTERASE PDEF"/>
    <property type="match status" value="1"/>
</dbReference>
<dbReference type="Pfam" id="PF00990">
    <property type="entry name" value="GGDEF"/>
    <property type="match status" value="1"/>
</dbReference>
<dbReference type="InterPro" id="IPR029787">
    <property type="entry name" value="Nucleotide_cyclase"/>
</dbReference>
<feature type="transmembrane region" description="Helical" evidence="1">
    <location>
        <begin position="133"/>
        <end position="151"/>
    </location>
</feature>
<evidence type="ECO:0000313" key="4">
    <source>
        <dbReference type="EMBL" id="TQS45663.1"/>
    </source>
</evidence>
<dbReference type="InParanoid" id="A0A545AWG0"/>
<dbReference type="Pfam" id="PF00563">
    <property type="entry name" value="EAL"/>
    <property type="match status" value="1"/>
</dbReference>
<dbReference type="GO" id="GO:0071111">
    <property type="term" value="F:cyclic-guanylate-specific phosphodiesterase activity"/>
    <property type="evidence" value="ECO:0007669"/>
    <property type="project" value="InterPro"/>
</dbReference>
<dbReference type="SMART" id="SM00267">
    <property type="entry name" value="GGDEF"/>
    <property type="match status" value="1"/>
</dbReference>
<evidence type="ECO:0000259" key="2">
    <source>
        <dbReference type="PROSITE" id="PS50883"/>
    </source>
</evidence>
<dbReference type="Proteomes" id="UP000317982">
    <property type="component" value="Unassembled WGS sequence"/>
</dbReference>